<evidence type="ECO:0000256" key="8">
    <source>
        <dbReference type="SAM" id="Phobius"/>
    </source>
</evidence>
<reference evidence="10" key="2">
    <citation type="submission" date="2021-04" db="EMBL/GenBank/DDBJ databases">
        <authorList>
            <person name="Karlyshev A.V."/>
        </authorList>
    </citation>
    <scope>NUCLEOTIDE SEQUENCE</scope>
    <source>
        <strain evidence="10">LMG 29479</strain>
    </source>
</reference>
<dbReference type="EMBL" id="JAGQFT010000089">
    <property type="protein sequence ID" value="MBR0562991.1"/>
    <property type="molecule type" value="Genomic_DNA"/>
</dbReference>
<dbReference type="RefSeq" id="WP_211926912.1">
    <property type="nucleotide sequence ID" value="NZ_JAGQFT020000001.1"/>
</dbReference>
<evidence type="ECO:0000313" key="12">
    <source>
        <dbReference type="Proteomes" id="UP000675747"/>
    </source>
</evidence>
<dbReference type="InterPro" id="IPR026039">
    <property type="entry name" value="YfgM"/>
</dbReference>
<dbReference type="PIRSF" id="PIRSF006170">
    <property type="entry name" value="YfgM"/>
    <property type="match status" value="1"/>
</dbReference>
<feature type="transmembrane region" description="Helical" evidence="8">
    <location>
        <begin position="6"/>
        <end position="25"/>
    </location>
</feature>
<evidence type="ECO:0000259" key="9">
    <source>
        <dbReference type="Pfam" id="PF09976"/>
    </source>
</evidence>
<keyword evidence="7" id="KW-0143">Chaperone</keyword>
<evidence type="ECO:0000256" key="3">
    <source>
        <dbReference type="ARBA" id="ARBA00022475"/>
    </source>
</evidence>
<evidence type="ECO:0000256" key="5">
    <source>
        <dbReference type="ARBA" id="ARBA00022989"/>
    </source>
</evidence>
<reference evidence="11 12" key="1">
    <citation type="journal article" date="2021" name="Microbiol. Resour. Announc.">
        <title>Draft Genome Sequence of Coralloluteibacterium stylophorae LMG 29479T.</title>
        <authorList>
            <person name="Karlyshev A.V."/>
            <person name="Kudryashova E.B."/>
            <person name="Ariskina E.V."/>
            <person name="Conroy A.P."/>
            <person name="Abidueva E.Y."/>
        </authorList>
    </citation>
    <scope>NUCLEOTIDE SEQUENCE [LARGE SCALE GENOMIC DNA]</scope>
    <source>
        <strain evidence="11 12">LMG 29479</strain>
    </source>
</reference>
<keyword evidence="12" id="KW-1185">Reference proteome</keyword>
<dbReference type="EMBL" id="JAGQFT020000001">
    <property type="protein sequence ID" value="MBS7455966.1"/>
    <property type="molecule type" value="Genomic_DNA"/>
</dbReference>
<dbReference type="Pfam" id="PF09976">
    <property type="entry name" value="TPR_21"/>
    <property type="match status" value="1"/>
</dbReference>
<organism evidence="10">
    <name type="scientific">Coralloluteibacterium stylophorae</name>
    <dbReference type="NCBI Taxonomy" id="1776034"/>
    <lineage>
        <taxon>Bacteria</taxon>
        <taxon>Pseudomonadati</taxon>
        <taxon>Pseudomonadota</taxon>
        <taxon>Gammaproteobacteria</taxon>
        <taxon>Lysobacterales</taxon>
        <taxon>Lysobacteraceae</taxon>
        <taxon>Coralloluteibacterium</taxon>
    </lineage>
</organism>
<evidence type="ECO:0000256" key="1">
    <source>
        <dbReference type="ARBA" id="ARBA00004167"/>
    </source>
</evidence>
<comment type="subcellular location">
    <subcellularLocation>
        <location evidence="2">Cell membrane</location>
    </subcellularLocation>
    <subcellularLocation>
        <location evidence="1">Membrane</location>
        <topology evidence="1">Single-pass membrane protein</topology>
    </subcellularLocation>
</comment>
<name>A0A8J7VVE7_9GAMM</name>
<keyword evidence="5 8" id="KW-1133">Transmembrane helix</keyword>
<sequence length="200" mass="19974">MRENGAAILGGVAVGLALIAGGFIWKNHRASEAEDVAAQHYAVIEAAGDAEAGRVADLAHALRAQHPDSAYAVLAALHAARAQLDAGDAAAAAATLQEAAGAAADPALDGLVVLRLARLQLAAGEPADALATLGRLEAGSYTGLAADLRGDAQRALGETEQARAAYDEALTHLDAAAPIRALVELKLTDLGGAPAASPEA</sequence>
<keyword evidence="3" id="KW-1003">Cell membrane</keyword>
<keyword evidence="6 8" id="KW-0472">Membrane</keyword>
<keyword evidence="4 8" id="KW-0812">Transmembrane</keyword>
<evidence type="ECO:0000313" key="11">
    <source>
        <dbReference type="EMBL" id="MBS7455966.1"/>
    </source>
</evidence>
<dbReference type="GO" id="GO:0005886">
    <property type="term" value="C:plasma membrane"/>
    <property type="evidence" value="ECO:0007669"/>
    <property type="project" value="UniProtKB-SubCell"/>
</dbReference>
<dbReference type="InterPro" id="IPR018704">
    <property type="entry name" value="SecYEG/CpoB_TPR"/>
</dbReference>
<protein>
    <submittedName>
        <fullName evidence="10">Tetratricopeptide repeat protein</fullName>
    </submittedName>
</protein>
<dbReference type="AlphaFoldDB" id="A0A8J7VVE7"/>
<dbReference type="Proteomes" id="UP000675747">
    <property type="component" value="Unassembled WGS sequence"/>
</dbReference>
<gene>
    <name evidence="11" type="ORF">KB893_002310</name>
    <name evidence="10" type="ORF">KB893_10750</name>
</gene>
<dbReference type="PANTHER" id="PTHR38035:SF1">
    <property type="entry name" value="ANCILLARY SECYEG TRANSLOCON SUBUNIT"/>
    <property type="match status" value="1"/>
</dbReference>
<comment type="caution">
    <text evidence="10">The sequence shown here is derived from an EMBL/GenBank/DDBJ whole genome shotgun (WGS) entry which is preliminary data.</text>
</comment>
<evidence type="ECO:0000256" key="2">
    <source>
        <dbReference type="ARBA" id="ARBA00004236"/>
    </source>
</evidence>
<evidence type="ECO:0000313" key="10">
    <source>
        <dbReference type="EMBL" id="MBR0562991.1"/>
    </source>
</evidence>
<feature type="domain" description="Ancillary SecYEG translocon subunit/Cell division coordinator CpoB TPR" evidence="9">
    <location>
        <begin position="2"/>
        <end position="191"/>
    </location>
</feature>
<dbReference type="PANTHER" id="PTHR38035">
    <property type="entry name" value="UPF0070 PROTEIN YFGM"/>
    <property type="match status" value="1"/>
</dbReference>
<evidence type="ECO:0000256" key="7">
    <source>
        <dbReference type="ARBA" id="ARBA00023186"/>
    </source>
</evidence>
<accession>A0A8J7VVE7</accession>
<evidence type="ECO:0000256" key="6">
    <source>
        <dbReference type="ARBA" id="ARBA00023136"/>
    </source>
</evidence>
<proteinExistence type="predicted"/>
<evidence type="ECO:0000256" key="4">
    <source>
        <dbReference type="ARBA" id="ARBA00022692"/>
    </source>
</evidence>
<dbReference type="GO" id="GO:0044877">
    <property type="term" value="F:protein-containing complex binding"/>
    <property type="evidence" value="ECO:0007669"/>
    <property type="project" value="InterPro"/>
</dbReference>